<dbReference type="EMBL" id="JAUPBM010000176">
    <property type="protein sequence ID" value="MDO7021311.1"/>
    <property type="molecule type" value="Genomic_DNA"/>
</dbReference>
<dbReference type="Proteomes" id="UP001175147">
    <property type="component" value="Unassembled WGS sequence"/>
</dbReference>
<dbReference type="Pfam" id="PF00483">
    <property type="entry name" value="NTP_transferase"/>
    <property type="match status" value="1"/>
</dbReference>
<dbReference type="Gene3D" id="3.90.550.10">
    <property type="entry name" value="Spore Coat Polysaccharide Biosynthesis Protein SpsA, Chain A"/>
    <property type="match status" value="1"/>
</dbReference>
<dbReference type="InterPro" id="IPR005835">
    <property type="entry name" value="NTP_transferase_dom"/>
</dbReference>
<dbReference type="InterPro" id="IPR029044">
    <property type="entry name" value="Nucleotide-diphossugar_trans"/>
</dbReference>
<comment type="caution">
    <text evidence="2">The sequence shown here is derived from an EMBL/GenBank/DDBJ whole genome shotgun (WGS) entry which is preliminary data.</text>
</comment>
<organism evidence="2 3">
    <name type="scientific">Brachyspira innocens</name>
    <dbReference type="NCBI Taxonomy" id="13264"/>
    <lineage>
        <taxon>Bacteria</taxon>
        <taxon>Pseudomonadati</taxon>
        <taxon>Spirochaetota</taxon>
        <taxon>Spirochaetia</taxon>
        <taxon>Brachyspirales</taxon>
        <taxon>Brachyspiraceae</taxon>
        <taxon>Brachyspira</taxon>
    </lineage>
</organism>
<dbReference type="SUPFAM" id="SSF53448">
    <property type="entry name" value="Nucleotide-diphospho-sugar transferases"/>
    <property type="match status" value="1"/>
</dbReference>
<dbReference type="InterPro" id="IPR051161">
    <property type="entry name" value="Mannose-6P_isomerase_type2"/>
</dbReference>
<reference evidence="2" key="1">
    <citation type="submission" date="2023-07" db="EMBL/GenBank/DDBJ databases">
        <title>Mucosal microbiota of week-old chicken and adult hens.</title>
        <authorList>
            <person name="Volf J."/>
            <person name="Karasova D."/>
            <person name="Crhanova M."/>
            <person name="Faldynova M."/>
            <person name="Prikrylova H."/>
            <person name="Zeman M."/>
            <person name="Babak V."/>
            <person name="Rajova J."/>
            <person name="Rychlik I."/>
        </authorList>
    </citation>
    <scope>NUCLEOTIDE SEQUENCE</scope>
    <source>
        <strain evidence="2">ET902</strain>
    </source>
</reference>
<accession>A0ABT8YZJ5</accession>
<sequence>MEKAVLIMAGGIGERLWPLSRESKPKQFLNIIENKSLIEQTIERASKITKEDNIFIITGKRYKEAFSKYIPSFKKENIIYEPIGRDTTAAIALGALYIKEKIGNAIVSILPADPIIKNEEMFLDTIENAIEVSKNTDNIVIIGVNPNRPETGYGYIKLKDKIKDNEYNVDRFVEKPDYENACRFLEDGHYLWNSGIFVWSIDNILKSISELMPETHDKVMKTLKEKDDIKKQEIFKAIDKISFDFGIMEKLEHIICIKAHFFWDDLGAFSALGRIHDKDERSNVIVGNVYTKESNGNIIINDDDSTFIAIDGVNDLTIVKSEGVLLIYPNNKDSKIKDILKDIREKDELKDKRHLL</sequence>
<keyword evidence="3" id="KW-1185">Reference proteome</keyword>
<name>A0ABT8YZJ5_9SPIR</name>
<gene>
    <name evidence="2" type="ORF">Q5M86_11070</name>
</gene>
<dbReference type="CDD" id="cd02509">
    <property type="entry name" value="GDP-M1P_Guanylyltransferase"/>
    <property type="match status" value="1"/>
</dbReference>
<evidence type="ECO:0000313" key="2">
    <source>
        <dbReference type="EMBL" id="MDO7021311.1"/>
    </source>
</evidence>
<dbReference type="PANTHER" id="PTHR46390:SF1">
    <property type="entry name" value="MANNOSE-1-PHOSPHATE GUANYLYLTRANSFERASE"/>
    <property type="match status" value="1"/>
</dbReference>
<feature type="domain" description="Nucleotidyl transferase" evidence="1">
    <location>
        <begin position="6"/>
        <end position="280"/>
    </location>
</feature>
<protein>
    <submittedName>
        <fullName evidence="2">Sugar phosphate nucleotidyltransferase</fullName>
    </submittedName>
</protein>
<dbReference type="InterPro" id="IPR049577">
    <property type="entry name" value="GMPP_N"/>
</dbReference>
<proteinExistence type="predicted"/>
<dbReference type="PANTHER" id="PTHR46390">
    <property type="entry name" value="MANNOSE-1-PHOSPHATE GUANYLYLTRANSFERASE"/>
    <property type="match status" value="1"/>
</dbReference>
<evidence type="ECO:0000313" key="3">
    <source>
        <dbReference type="Proteomes" id="UP001175147"/>
    </source>
</evidence>
<dbReference type="SUPFAM" id="SSF159283">
    <property type="entry name" value="Guanosine diphospho-D-mannose pyrophosphorylase/mannose-6-phosphate isomerase linker domain"/>
    <property type="match status" value="1"/>
</dbReference>
<evidence type="ECO:0000259" key="1">
    <source>
        <dbReference type="Pfam" id="PF00483"/>
    </source>
</evidence>
<dbReference type="RefSeq" id="WP_304384120.1">
    <property type="nucleotide sequence ID" value="NZ_JAUPBL010000002.1"/>
</dbReference>